<dbReference type="EMBL" id="CAEKKB010000008">
    <property type="protein sequence ID" value="CAB4322159.1"/>
    <property type="molecule type" value="Genomic_DNA"/>
</dbReference>
<accession>A0A6J5Y8I6</accession>
<keyword evidence="2" id="KW-1185">Reference proteome</keyword>
<dbReference type="InterPro" id="IPR004926">
    <property type="entry name" value="LEA_3a"/>
</dbReference>
<proteinExistence type="predicted"/>
<organism evidence="1 2">
    <name type="scientific">Prunus armeniaca</name>
    <name type="common">Apricot</name>
    <name type="synonym">Armeniaca vulgaris</name>
    <dbReference type="NCBI Taxonomy" id="36596"/>
    <lineage>
        <taxon>Eukaryota</taxon>
        <taxon>Viridiplantae</taxon>
        <taxon>Streptophyta</taxon>
        <taxon>Embryophyta</taxon>
        <taxon>Tracheophyta</taxon>
        <taxon>Spermatophyta</taxon>
        <taxon>Magnoliopsida</taxon>
        <taxon>eudicotyledons</taxon>
        <taxon>Gunneridae</taxon>
        <taxon>Pentapetalae</taxon>
        <taxon>rosids</taxon>
        <taxon>fabids</taxon>
        <taxon>Rosales</taxon>
        <taxon>Rosaceae</taxon>
        <taxon>Amygdaloideae</taxon>
        <taxon>Amygdaleae</taxon>
        <taxon>Prunus</taxon>
    </lineage>
</organism>
<dbReference type="Pfam" id="PF03242">
    <property type="entry name" value="LEA_3a"/>
    <property type="match status" value="1"/>
</dbReference>
<gene>
    <name evidence="1" type="ORF">ORAREDHAP_LOCUS51491</name>
</gene>
<protein>
    <submittedName>
        <fullName evidence="1">Uncharacterized protein</fullName>
    </submittedName>
</protein>
<dbReference type="AlphaFoldDB" id="A0A6J5Y8I6"/>
<evidence type="ECO:0000313" key="2">
    <source>
        <dbReference type="Proteomes" id="UP000507245"/>
    </source>
</evidence>
<dbReference type="Proteomes" id="UP000507245">
    <property type="component" value="Unassembled WGS sequence"/>
</dbReference>
<dbReference type="OrthoDB" id="1936089at2759"/>
<reference evidence="2" key="1">
    <citation type="journal article" date="2020" name="Genome Biol.">
        <title>Gamete binning: chromosome-level and haplotype-resolved genome assembly enabled by high-throughput single-cell sequencing of gamete genomes.</title>
        <authorList>
            <person name="Campoy J.A."/>
            <person name="Sun H."/>
            <person name="Goel M."/>
            <person name="Jiao W.-B."/>
            <person name="Folz-Donahue K."/>
            <person name="Wang N."/>
            <person name="Rubio M."/>
            <person name="Liu C."/>
            <person name="Kukat C."/>
            <person name="Ruiz D."/>
            <person name="Huettel B."/>
            <person name="Schneeberger K."/>
        </authorList>
    </citation>
    <scope>NUCLEOTIDE SEQUENCE [LARGE SCALE GENOMIC DNA]</scope>
    <source>
        <strain evidence="2">cv. Rojo Pasion</strain>
    </source>
</reference>
<name>A0A6J5Y8I6_PRUAR</name>
<sequence length="131" mass="14262">MARSFSNAKLLSALVADGFSSTITRRGYAAGSQGVASSVVRGGGATSPRSVNVVKNSGEDKVTSASKVSWVPQPENRVLRTREWRRGDRRSRATCGAVEEALRRKEKFSCPFPKQEKGEIVRGMGCRCVWV</sequence>
<evidence type="ECO:0000313" key="1">
    <source>
        <dbReference type="EMBL" id="CAB4322159.1"/>
    </source>
</evidence>